<reference evidence="1" key="1">
    <citation type="submission" date="2021-04" db="EMBL/GenBank/DDBJ databases">
        <title>Isolation of p-tert-butylphenol degrading bacteria Sphingobium phenoxybenzoativorans Tas13 from active sludge.</title>
        <authorList>
            <person name="Li Y."/>
        </authorList>
    </citation>
    <scope>NUCLEOTIDE SEQUENCE</scope>
    <source>
        <strain evidence="1">Tas13</strain>
    </source>
</reference>
<dbReference type="AlphaFoldDB" id="A0A975K580"/>
<dbReference type="RefSeq" id="WP_212608397.1">
    <property type="nucleotide sequence ID" value="NZ_CP073910.1"/>
</dbReference>
<protein>
    <submittedName>
        <fullName evidence="1">Uncharacterized protein</fullName>
    </submittedName>
</protein>
<keyword evidence="2" id="KW-1185">Reference proteome</keyword>
<evidence type="ECO:0000313" key="1">
    <source>
        <dbReference type="EMBL" id="QUT04609.1"/>
    </source>
</evidence>
<proteinExistence type="predicted"/>
<sequence>MTSTINLLADDIQAAVDAAYERGAPVAVAYVNEKQEPSLSLRGSAQVLNANEIGLWARSTDTGLAAAIEENANLSLIFFGPLPSGDKMLLSIKGQARADASRNDEVYNGMIENERNFDPDKKGVAIIVNVDSASGMSMKGGPFSQQR</sequence>
<dbReference type="InterPro" id="IPR012349">
    <property type="entry name" value="Split_barrel_FMN-bd"/>
</dbReference>
<gene>
    <name evidence="1" type="ORF">KFK14_16390</name>
</gene>
<evidence type="ECO:0000313" key="2">
    <source>
        <dbReference type="Proteomes" id="UP000681425"/>
    </source>
</evidence>
<accession>A0A975K580</accession>
<dbReference type="Proteomes" id="UP000681425">
    <property type="component" value="Chromosome"/>
</dbReference>
<organism evidence="1 2">
    <name type="scientific">Sphingobium phenoxybenzoativorans</name>
    <dbReference type="NCBI Taxonomy" id="1592790"/>
    <lineage>
        <taxon>Bacteria</taxon>
        <taxon>Pseudomonadati</taxon>
        <taxon>Pseudomonadota</taxon>
        <taxon>Alphaproteobacteria</taxon>
        <taxon>Sphingomonadales</taxon>
        <taxon>Sphingomonadaceae</taxon>
        <taxon>Sphingobium</taxon>
    </lineage>
</organism>
<dbReference type="Gene3D" id="2.30.110.10">
    <property type="entry name" value="Electron Transport, Fmn-binding Protein, Chain A"/>
    <property type="match status" value="1"/>
</dbReference>
<dbReference type="KEGG" id="spph:KFK14_16390"/>
<name>A0A975K580_9SPHN</name>
<dbReference type="EMBL" id="CP073910">
    <property type="protein sequence ID" value="QUT04609.1"/>
    <property type="molecule type" value="Genomic_DNA"/>
</dbReference>